<accession>A0ABV4UEF8</accession>
<evidence type="ECO:0000313" key="2">
    <source>
        <dbReference type="Proteomes" id="UP001574673"/>
    </source>
</evidence>
<name>A0ABV4UEF8_9RHOO</name>
<sequence>MSKEDKKLFDEALATLLQNDIYSTQKLKASKKLLKFTSENFSRTVASIGFDYLSGQKAYYFAIVCSSGEFSDYISKINPPYISNNPPDFGYDFSMSSLMENRGIFSRTDGKIYLTEVQDINKTIMHIGHCLNEYYIPKVENFLTFRPPLIKDIVENPNFYSYPAPLIAFVMQKNSIKPEDLKFSFGKKIIKNSTFDKSILGIKF</sequence>
<keyword evidence="2" id="KW-1185">Reference proteome</keyword>
<dbReference type="Proteomes" id="UP001574673">
    <property type="component" value="Unassembled WGS sequence"/>
</dbReference>
<dbReference type="RefSeq" id="WP_418891105.1">
    <property type="nucleotide sequence ID" value="NZ_JBEUWX010000002.1"/>
</dbReference>
<proteinExistence type="predicted"/>
<dbReference type="EMBL" id="JBEUWX010000002">
    <property type="protein sequence ID" value="MFA9950018.1"/>
    <property type="molecule type" value="Genomic_DNA"/>
</dbReference>
<evidence type="ECO:0000313" key="1">
    <source>
        <dbReference type="EMBL" id="MFA9950018.1"/>
    </source>
</evidence>
<gene>
    <name evidence="1" type="ORF">ABCS64_06765</name>
</gene>
<protein>
    <submittedName>
        <fullName evidence="1">Uncharacterized protein</fullName>
    </submittedName>
</protein>
<comment type="caution">
    <text evidence="1">The sequence shown here is derived from an EMBL/GenBank/DDBJ whole genome shotgun (WGS) entry which is preliminary data.</text>
</comment>
<organism evidence="1 2">
    <name type="scientific">Dentiradicibacter hellwigii</name>
    <dbReference type="NCBI Taxonomy" id="3149053"/>
    <lineage>
        <taxon>Bacteria</taxon>
        <taxon>Pseudomonadati</taxon>
        <taxon>Pseudomonadota</taxon>
        <taxon>Betaproteobacteria</taxon>
        <taxon>Rhodocyclales</taxon>
        <taxon>Rhodocyclaceae</taxon>
        <taxon>Dentiradicibacter</taxon>
    </lineage>
</organism>
<reference evidence="2" key="1">
    <citation type="submission" date="2024-06" db="EMBL/GenBank/DDBJ databases">
        <title>Radixoralia hellwigii gen. nov., sp nov., isolated from a root canal in the human oral cavity.</title>
        <authorList>
            <person name="Bartsch S."/>
            <person name="Wittmer A."/>
            <person name="Schulz A.-K."/>
            <person name="Neumann-Schaal M."/>
            <person name="Wolf J."/>
            <person name="Gronow S."/>
            <person name="Tennert C."/>
            <person name="Haecker G."/>
            <person name="Cieplik F."/>
            <person name="Al-Ahmad A."/>
        </authorList>
    </citation>
    <scope>NUCLEOTIDE SEQUENCE [LARGE SCALE GENOMIC DNA]</scope>
    <source>
        <strain evidence="2">Wk13</strain>
    </source>
</reference>